<gene>
    <name evidence="2" type="ORF">C1645_812753</name>
</gene>
<keyword evidence="1" id="KW-0812">Transmembrane</keyword>
<reference evidence="2 3" key="1">
    <citation type="submission" date="2018-06" db="EMBL/GenBank/DDBJ databases">
        <title>Comparative genomics reveals the genomic features of Rhizophagus irregularis, R. cerebriforme, R. diaphanum and Gigaspora rosea, and their symbiotic lifestyle signature.</title>
        <authorList>
            <person name="Morin E."/>
            <person name="San Clemente H."/>
            <person name="Chen E.C.H."/>
            <person name="De La Providencia I."/>
            <person name="Hainaut M."/>
            <person name="Kuo A."/>
            <person name="Kohler A."/>
            <person name="Murat C."/>
            <person name="Tang N."/>
            <person name="Roy S."/>
            <person name="Loubradou J."/>
            <person name="Henrissat B."/>
            <person name="Grigoriev I.V."/>
            <person name="Corradi N."/>
            <person name="Roux C."/>
            <person name="Martin F.M."/>
        </authorList>
    </citation>
    <scope>NUCLEOTIDE SEQUENCE [LARGE SCALE GENOMIC DNA]</scope>
    <source>
        <strain evidence="2 3">DAOM 227022</strain>
    </source>
</reference>
<feature type="transmembrane region" description="Helical" evidence="1">
    <location>
        <begin position="48"/>
        <end position="68"/>
    </location>
</feature>
<feature type="transmembrane region" description="Helical" evidence="1">
    <location>
        <begin position="88"/>
        <end position="109"/>
    </location>
</feature>
<dbReference type="Proteomes" id="UP000265703">
    <property type="component" value="Unassembled WGS sequence"/>
</dbReference>
<organism evidence="2 3">
    <name type="scientific">Glomus cerebriforme</name>
    <dbReference type="NCBI Taxonomy" id="658196"/>
    <lineage>
        <taxon>Eukaryota</taxon>
        <taxon>Fungi</taxon>
        <taxon>Fungi incertae sedis</taxon>
        <taxon>Mucoromycota</taxon>
        <taxon>Glomeromycotina</taxon>
        <taxon>Glomeromycetes</taxon>
        <taxon>Glomerales</taxon>
        <taxon>Glomeraceae</taxon>
        <taxon>Glomus</taxon>
    </lineage>
</organism>
<comment type="caution">
    <text evidence="2">The sequence shown here is derived from an EMBL/GenBank/DDBJ whole genome shotgun (WGS) entry which is preliminary data.</text>
</comment>
<evidence type="ECO:0000256" key="1">
    <source>
        <dbReference type="SAM" id="Phobius"/>
    </source>
</evidence>
<keyword evidence="1" id="KW-1133">Transmembrane helix</keyword>
<feature type="transmembrane region" description="Helical" evidence="1">
    <location>
        <begin position="6"/>
        <end position="27"/>
    </location>
</feature>
<sequence>MELDIILINILYVISFACSAYIGLSLLKLKKGPLIVNFNRSKFFEHKTIYYLLTVIYPLIFGVPLFIVCLKTGAIIPRELKCDVANPIWVRLLGYSGANFVLSIPGAYFSARSAYVLYKHLDQFKKFSSSEDISQCSFSQNHQKYNMTKDVVFRMFILSSCIILINFLASIGTILCIIVEKLEMLGGNP</sequence>
<evidence type="ECO:0000313" key="2">
    <source>
        <dbReference type="EMBL" id="RIA98487.1"/>
    </source>
</evidence>
<evidence type="ECO:0000313" key="3">
    <source>
        <dbReference type="Proteomes" id="UP000265703"/>
    </source>
</evidence>
<keyword evidence="1" id="KW-0472">Membrane</keyword>
<protein>
    <submittedName>
        <fullName evidence="2">Uncharacterized protein</fullName>
    </submittedName>
</protein>
<accession>A0A397TPV0</accession>
<name>A0A397TPV0_9GLOM</name>
<keyword evidence="3" id="KW-1185">Reference proteome</keyword>
<feature type="transmembrane region" description="Helical" evidence="1">
    <location>
        <begin position="151"/>
        <end position="179"/>
    </location>
</feature>
<dbReference type="AlphaFoldDB" id="A0A397TPV0"/>
<proteinExistence type="predicted"/>
<dbReference type="EMBL" id="QKYT01000015">
    <property type="protein sequence ID" value="RIA98487.1"/>
    <property type="molecule type" value="Genomic_DNA"/>
</dbReference>
<dbReference type="OrthoDB" id="3256745at2759"/>